<dbReference type="InterPro" id="IPR035906">
    <property type="entry name" value="MetI-like_sf"/>
</dbReference>
<protein>
    <submittedName>
        <fullName evidence="9">Binding-protein-dependent transport system inner membrane protein</fullName>
    </submittedName>
    <submittedName>
        <fullName evidence="10">Sugar ABC transporter permease</fullName>
    </submittedName>
</protein>
<dbReference type="GO" id="GO:0005886">
    <property type="term" value="C:plasma membrane"/>
    <property type="evidence" value="ECO:0007669"/>
    <property type="project" value="UniProtKB-SubCell"/>
</dbReference>
<evidence type="ECO:0000256" key="4">
    <source>
        <dbReference type="ARBA" id="ARBA00022692"/>
    </source>
</evidence>
<dbReference type="OrthoDB" id="42615at2"/>
<feature type="transmembrane region" description="Helical" evidence="7">
    <location>
        <begin position="12"/>
        <end position="35"/>
    </location>
</feature>
<dbReference type="EMBL" id="CYZE01000014">
    <property type="protein sequence ID" value="CUO92362.1"/>
    <property type="molecule type" value="Genomic_DNA"/>
</dbReference>
<evidence type="ECO:0000313" key="13">
    <source>
        <dbReference type="Proteomes" id="UP000261023"/>
    </source>
</evidence>
<keyword evidence="3" id="KW-1003">Cell membrane</keyword>
<feature type="transmembrane region" description="Helical" evidence="7">
    <location>
        <begin position="214"/>
        <end position="233"/>
    </location>
</feature>
<dbReference type="Proteomes" id="UP000095651">
    <property type="component" value="Unassembled WGS sequence"/>
</dbReference>
<dbReference type="Pfam" id="PF00528">
    <property type="entry name" value="BPD_transp_1"/>
    <property type="match status" value="1"/>
</dbReference>
<dbReference type="PANTHER" id="PTHR30193:SF37">
    <property type="entry name" value="INNER MEMBRANE ABC TRANSPORTER PERMEASE PROTEIN YCJO"/>
    <property type="match status" value="1"/>
</dbReference>
<evidence type="ECO:0000256" key="1">
    <source>
        <dbReference type="ARBA" id="ARBA00004651"/>
    </source>
</evidence>
<accession>A0A174IY13</accession>
<dbReference type="GeneID" id="86062198"/>
<dbReference type="Gene3D" id="1.10.3720.10">
    <property type="entry name" value="MetI-like"/>
    <property type="match status" value="1"/>
</dbReference>
<evidence type="ECO:0000313" key="12">
    <source>
        <dbReference type="Proteomes" id="UP000095651"/>
    </source>
</evidence>
<dbReference type="PANTHER" id="PTHR30193">
    <property type="entry name" value="ABC TRANSPORTER PERMEASE PROTEIN"/>
    <property type="match status" value="1"/>
</dbReference>
<organism evidence="9 12">
    <name type="scientific">Hungatella hathewayi</name>
    <dbReference type="NCBI Taxonomy" id="154046"/>
    <lineage>
        <taxon>Bacteria</taxon>
        <taxon>Bacillati</taxon>
        <taxon>Bacillota</taxon>
        <taxon>Clostridia</taxon>
        <taxon>Lachnospirales</taxon>
        <taxon>Lachnospiraceae</taxon>
        <taxon>Hungatella</taxon>
    </lineage>
</organism>
<keyword evidence="2 7" id="KW-0813">Transport</keyword>
<evidence type="ECO:0000256" key="7">
    <source>
        <dbReference type="RuleBase" id="RU363032"/>
    </source>
</evidence>
<reference evidence="9 12" key="1">
    <citation type="submission" date="2015-09" db="EMBL/GenBank/DDBJ databases">
        <authorList>
            <consortium name="Pathogen Informatics"/>
        </authorList>
    </citation>
    <scope>NUCLEOTIDE SEQUENCE [LARGE SCALE GENOMIC DNA]</scope>
    <source>
        <strain evidence="9 12">2789STDY5608850</strain>
    </source>
</reference>
<evidence type="ECO:0000313" key="10">
    <source>
        <dbReference type="EMBL" id="RGD70174.1"/>
    </source>
</evidence>
<reference evidence="13 14" key="2">
    <citation type="submission" date="2018-08" db="EMBL/GenBank/DDBJ databases">
        <title>A genome reference for cultivated species of the human gut microbiota.</title>
        <authorList>
            <person name="Zou Y."/>
            <person name="Xue W."/>
            <person name="Luo G."/>
        </authorList>
    </citation>
    <scope>NUCLEOTIDE SEQUENCE [LARGE SCALE GENOMIC DNA]</scope>
    <source>
        <strain evidence="10 13">AF19-13AC</strain>
        <strain evidence="11 14">TF05-11AC</strain>
    </source>
</reference>
<evidence type="ECO:0000313" key="11">
    <source>
        <dbReference type="EMBL" id="RGM04659.1"/>
    </source>
</evidence>
<feature type="transmembrane region" description="Helical" evidence="7">
    <location>
        <begin position="106"/>
        <end position="125"/>
    </location>
</feature>
<evidence type="ECO:0000256" key="5">
    <source>
        <dbReference type="ARBA" id="ARBA00022989"/>
    </source>
</evidence>
<dbReference type="InterPro" id="IPR000515">
    <property type="entry name" value="MetI-like"/>
</dbReference>
<feature type="transmembrane region" description="Helical" evidence="7">
    <location>
        <begin position="153"/>
        <end position="178"/>
    </location>
</feature>
<feature type="domain" description="ABC transmembrane type-1" evidence="8">
    <location>
        <begin position="65"/>
        <end position="280"/>
    </location>
</feature>
<evidence type="ECO:0000256" key="6">
    <source>
        <dbReference type="ARBA" id="ARBA00023136"/>
    </source>
</evidence>
<comment type="subcellular location">
    <subcellularLocation>
        <location evidence="1 7">Cell membrane</location>
        <topology evidence="1 7">Multi-pass membrane protein</topology>
    </subcellularLocation>
</comment>
<keyword evidence="6 7" id="KW-0472">Membrane</keyword>
<comment type="similarity">
    <text evidence="7">Belongs to the binding-protein-dependent transport system permease family.</text>
</comment>
<dbReference type="InterPro" id="IPR051393">
    <property type="entry name" value="ABC_transporter_permease"/>
</dbReference>
<keyword evidence="5 7" id="KW-1133">Transmembrane helix</keyword>
<dbReference type="Proteomes" id="UP000261023">
    <property type="component" value="Unassembled WGS sequence"/>
</dbReference>
<dbReference type="PROSITE" id="PS50928">
    <property type="entry name" value="ABC_TM1"/>
    <property type="match status" value="1"/>
</dbReference>
<evidence type="ECO:0000313" key="14">
    <source>
        <dbReference type="Proteomes" id="UP000261257"/>
    </source>
</evidence>
<evidence type="ECO:0000256" key="2">
    <source>
        <dbReference type="ARBA" id="ARBA00022448"/>
    </source>
</evidence>
<evidence type="ECO:0000256" key="3">
    <source>
        <dbReference type="ARBA" id="ARBA00022475"/>
    </source>
</evidence>
<proteinExistence type="inferred from homology"/>
<dbReference type="SUPFAM" id="SSF161098">
    <property type="entry name" value="MetI-like"/>
    <property type="match status" value="1"/>
</dbReference>
<keyword evidence="4 7" id="KW-0812">Transmembrane</keyword>
<dbReference type="EMBL" id="QSSQ01000009">
    <property type="protein sequence ID" value="RGM04659.1"/>
    <property type="molecule type" value="Genomic_DNA"/>
</dbReference>
<feature type="transmembrane region" description="Helical" evidence="7">
    <location>
        <begin position="69"/>
        <end position="94"/>
    </location>
</feature>
<sequence>MKNKNGQAYMFLTPFLILVTIFYVIPAVLTVVMSFTNLDSSFVWEFNHFKNFIKIFKDPNTLVIVRNTLIFVGVAIVATVFLNLLFAVLTTYFVKTERYSSIFKAILMIPMITPAVVYSVLWIWLLEAGEGGMVNRVYLSFVDSQPINWIAKYPMQIVLCATILVNIAYGTIIFSSAIKSIPENQFKAAHVDGAGEWEIIKSIIIPNIRYHIQFIALWEALGLLTNYVTILLITNGGPGIQTEVWSLSAYHKAFNDQQYGYGAAISLMLILVVLVLMILMNKVMQKQNER</sequence>
<dbReference type="AlphaFoldDB" id="A0A174IY13"/>
<dbReference type="EMBL" id="QTJW01000008">
    <property type="protein sequence ID" value="RGD70174.1"/>
    <property type="molecule type" value="Genomic_DNA"/>
</dbReference>
<feature type="transmembrane region" description="Helical" evidence="7">
    <location>
        <begin position="259"/>
        <end position="280"/>
    </location>
</feature>
<dbReference type="CDD" id="cd06261">
    <property type="entry name" value="TM_PBP2"/>
    <property type="match status" value="1"/>
</dbReference>
<dbReference type="RefSeq" id="WP_002605500.1">
    <property type="nucleotide sequence ID" value="NZ_CABIXC010000014.1"/>
</dbReference>
<evidence type="ECO:0000313" key="9">
    <source>
        <dbReference type="EMBL" id="CUO92362.1"/>
    </source>
</evidence>
<evidence type="ECO:0000259" key="8">
    <source>
        <dbReference type="PROSITE" id="PS50928"/>
    </source>
</evidence>
<name>A0A174IY13_9FIRM</name>
<gene>
    <name evidence="9" type="primary">ugpA_67</name>
    <name evidence="10" type="ORF">DWX31_13655</name>
    <name evidence="11" type="ORF">DXC39_12540</name>
    <name evidence="9" type="ORF">ERS852407_04417</name>
</gene>
<dbReference type="GO" id="GO:0055085">
    <property type="term" value="P:transmembrane transport"/>
    <property type="evidence" value="ECO:0007669"/>
    <property type="project" value="InterPro"/>
</dbReference>
<dbReference type="Proteomes" id="UP000261257">
    <property type="component" value="Unassembled WGS sequence"/>
</dbReference>